<comment type="subcellular location">
    <subcellularLocation>
        <location evidence="1">Cell membrane</location>
        <topology evidence="1">Multi-pass membrane protein</topology>
    </subcellularLocation>
</comment>
<name>A0ABW0U7T2_9BACI</name>
<sequence length="230" mass="25985">MDINFFHLTIELIVGFFSLLIITKLLGKTQISQITPFDFISALILGELVGNAIYDENIGIHYVIYAIVLWALLIIIVEKITQKKQGARAFLEGRPAVVIREGKLDYEALKANNLDLNQLQHLLRNKDIFSLEEVHYAILEPNGLINAIKTPEAAIPTNKDWMHTPPPPPTLPMAVILDGEWVEDNIIEAGITKGEILEDIHEKKISSVEQVLYAEWKGAFPLYVLTYEDK</sequence>
<gene>
    <name evidence="10" type="ORF">ACFPTR_08970</name>
</gene>
<evidence type="ECO:0000256" key="2">
    <source>
        <dbReference type="ARBA" id="ARBA00006448"/>
    </source>
</evidence>
<keyword evidence="11" id="KW-1185">Reference proteome</keyword>
<evidence type="ECO:0000313" key="10">
    <source>
        <dbReference type="EMBL" id="MFC5629003.1"/>
    </source>
</evidence>
<evidence type="ECO:0000259" key="8">
    <source>
        <dbReference type="Pfam" id="PF04239"/>
    </source>
</evidence>
<keyword evidence="5 7" id="KW-1133">Transmembrane helix</keyword>
<feature type="transmembrane region" description="Helical" evidence="7">
    <location>
        <begin position="6"/>
        <end position="27"/>
    </location>
</feature>
<dbReference type="InterPro" id="IPR023090">
    <property type="entry name" value="UPF0702_alpha/beta_dom_sf"/>
</dbReference>
<feature type="domain" description="YetF-like N-terminal transmembrane" evidence="9">
    <location>
        <begin position="6"/>
        <end position="79"/>
    </location>
</feature>
<evidence type="ECO:0000256" key="6">
    <source>
        <dbReference type="ARBA" id="ARBA00023136"/>
    </source>
</evidence>
<evidence type="ECO:0000256" key="5">
    <source>
        <dbReference type="ARBA" id="ARBA00022989"/>
    </source>
</evidence>
<keyword evidence="3" id="KW-1003">Cell membrane</keyword>
<keyword evidence="6 7" id="KW-0472">Membrane</keyword>
<evidence type="ECO:0000256" key="7">
    <source>
        <dbReference type="SAM" id="Phobius"/>
    </source>
</evidence>
<protein>
    <submittedName>
        <fullName evidence="10">DUF421 domain-containing protein</fullName>
    </submittedName>
</protein>
<dbReference type="EMBL" id="JBHSPF010000045">
    <property type="protein sequence ID" value="MFC5629003.1"/>
    <property type="molecule type" value="Genomic_DNA"/>
</dbReference>
<dbReference type="InterPro" id="IPR007353">
    <property type="entry name" value="DUF421"/>
</dbReference>
<keyword evidence="4 7" id="KW-0812">Transmembrane</keyword>
<evidence type="ECO:0000256" key="4">
    <source>
        <dbReference type="ARBA" id="ARBA00022692"/>
    </source>
</evidence>
<accession>A0ABW0U7T2</accession>
<dbReference type="Gene3D" id="3.30.240.20">
    <property type="entry name" value="bsu07140 like domains"/>
    <property type="match status" value="2"/>
</dbReference>
<feature type="transmembrane region" description="Helical" evidence="7">
    <location>
        <begin position="60"/>
        <end position="77"/>
    </location>
</feature>
<dbReference type="PANTHER" id="PTHR34582:SF5">
    <property type="entry name" value="UPF0702 TRANSMEMBRANE PROTEIN YETF"/>
    <property type="match status" value="1"/>
</dbReference>
<evidence type="ECO:0000256" key="3">
    <source>
        <dbReference type="ARBA" id="ARBA00022475"/>
    </source>
</evidence>
<dbReference type="PANTHER" id="PTHR34582">
    <property type="entry name" value="UPF0702 TRANSMEMBRANE PROTEIN YCAP"/>
    <property type="match status" value="1"/>
</dbReference>
<organism evidence="10 11">
    <name type="scientific">Aliibacillus thermotolerans</name>
    <dbReference type="NCBI Taxonomy" id="1834418"/>
    <lineage>
        <taxon>Bacteria</taxon>
        <taxon>Bacillati</taxon>
        <taxon>Bacillota</taxon>
        <taxon>Bacilli</taxon>
        <taxon>Bacillales</taxon>
        <taxon>Bacillaceae</taxon>
        <taxon>Aliibacillus</taxon>
    </lineage>
</organism>
<evidence type="ECO:0000256" key="1">
    <source>
        <dbReference type="ARBA" id="ARBA00004651"/>
    </source>
</evidence>
<dbReference type="Proteomes" id="UP001596143">
    <property type="component" value="Unassembled WGS sequence"/>
</dbReference>
<dbReference type="RefSeq" id="WP_270895445.1">
    <property type="nucleotide sequence ID" value="NZ_JBHSPF010000045.1"/>
</dbReference>
<proteinExistence type="inferred from homology"/>
<feature type="domain" description="YetF C-terminal" evidence="8">
    <location>
        <begin position="83"/>
        <end position="217"/>
    </location>
</feature>
<dbReference type="InterPro" id="IPR048454">
    <property type="entry name" value="YetF_N"/>
</dbReference>
<dbReference type="Pfam" id="PF04239">
    <property type="entry name" value="DUF421"/>
    <property type="match status" value="1"/>
</dbReference>
<evidence type="ECO:0000313" key="11">
    <source>
        <dbReference type="Proteomes" id="UP001596143"/>
    </source>
</evidence>
<dbReference type="Pfam" id="PF20730">
    <property type="entry name" value="YetF_N"/>
    <property type="match status" value="1"/>
</dbReference>
<comment type="similarity">
    <text evidence="2">Belongs to the UPF0702 family.</text>
</comment>
<comment type="caution">
    <text evidence="10">The sequence shown here is derived from an EMBL/GenBank/DDBJ whole genome shotgun (WGS) entry which is preliminary data.</text>
</comment>
<reference evidence="11" key="1">
    <citation type="journal article" date="2019" name="Int. J. Syst. Evol. Microbiol.">
        <title>The Global Catalogue of Microorganisms (GCM) 10K type strain sequencing project: providing services to taxonomists for standard genome sequencing and annotation.</title>
        <authorList>
            <consortium name="The Broad Institute Genomics Platform"/>
            <consortium name="The Broad Institute Genome Sequencing Center for Infectious Disease"/>
            <person name="Wu L."/>
            <person name="Ma J."/>
        </authorList>
    </citation>
    <scope>NUCLEOTIDE SEQUENCE [LARGE SCALE GENOMIC DNA]</scope>
    <source>
        <strain evidence="11">CGMCC 1.15790</strain>
    </source>
</reference>
<evidence type="ECO:0000259" key="9">
    <source>
        <dbReference type="Pfam" id="PF20730"/>
    </source>
</evidence>